<feature type="domain" description="Dockerin" evidence="1">
    <location>
        <begin position="1712"/>
        <end position="1778"/>
    </location>
</feature>
<dbReference type="SUPFAM" id="SSF63446">
    <property type="entry name" value="Type I dockerin domain"/>
    <property type="match status" value="1"/>
</dbReference>
<reference evidence="2" key="1">
    <citation type="submission" date="2019-11" db="EMBL/GenBank/DDBJ databases">
        <authorList>
            <person name="Feng L."/>
        </authorList>
    </citation>
    <scope>NUCLEOTIDE SEQUENCE</scope>
    <source>
        <strain evidence="2">ElimosumLFYP34</strain>
    </source>
</reference>
<dbReference type="InterPro" id="IPR015919">
    <property type="entry name" value="Cadherin-like_sf"/>
</dbReference>
<evidence type="ECO:0000313" key="2">
    <source>
        <dbReference type="EMBL" id="VYT70968.1"/>
    </source>
</evidence>
<proteinExistence type="predicted"/>
<dbReference type="EMBL" id="CACRTR010000003">
    <property type="protein sequence ID" value="VYT70968.1"/>
    <property type="molecule type" value="Genomic_DNA"/>
</dbReference>
<dbReference type="Pfam" id="PF18657">
    <property type="entry name" value="YDG"/>
    <property type="match status" value="1"/>
</dbReference>
<dbReference type="Pfam" id="PF00404">
    <property type="entry name" value="Dockerin_1"/>
    <property type="match status" value="1"/>
</dbReference>
<sequence>MNKNDLIRGGTLFKPLLVLVLSMVLLLSGAVLPAREAQAAPVIPTPTREVDLSKGPVEVKNNEVVRVYQNLNSGTTGNKITAPDGVKATVILENINFDNGTDFFAIRNNTNVRIILKGINKATVYAGDRSAIFMQDKAQVTIEDGGNGSLETSQVYDPSKGDGNFIYPVIGSVYEGTIASLHIKSGKIVTTSRYFAPAIGADGSSTLNLTIDDPAVVEAHSHGEGAAIGTVADSKNSNVNVTINGGTIKAENNTGRARDGGRARAGACIGTGYSGHDTANVTLNIPKTSTAKLSLDSYWGGAGIGAGGDVRVDGSYALAGGSAKQTVTANIDGGTIDIAVKGQAPGIGAGATASYNQTVEANIGGGNITIHNDLDTADPTAGDATGPAIGVGLLTQNATVTCNVTGGNLQMLSQDKDDKLATSPAVGVGAMNKKNATTSKWTQSKGNTVNFNVKGGTISAETRSSDKTIMDVGAIDDNALNVKVDGGSFNVVNGQMSVKAQNSKTKKDVYPATVCLGNMSGTSTVDSATIDGQSYGSDLKTQSGKLYLWTTPGNKTIRASVAGDSRVYTNPGADLAYGSGFTFTEPNVSLKKTVVSADLGRFSIKSVGEDNVTVQVSGVVSGVPVAVQAFDHVTGKPVGNPQSVTSGKTDYTFTGLSKNKTYDIKTFVSDQENYWEAESDAFMVKPFAYAPELADALLRGPYEGSVAVGNGDYTYALAPGAALPEGLKLTRDGRITGTPTATGSTTFNVIATAADQDIAPGNSRTARVTLNVVPVTSKATLVDTLGQPLEGCSCKIETQTLNDEIGVGDVVAYTVTPCPEHVFFMFNLNGNNIGAGDVKVVNGIAKYSYTVKPGDKNLNMRAFMDNREIIGLEKVSEAPDLDLFANDEKNTSAEKLQSHIDNSVVLRATYNDNTTKEGKASELGLSWTTNDAYNLKGNTYHYVVSSGDASVKQVLTVNSVKAELDPLNDVMRTVSAEGYPTIEALGLPKTADCQYPDGVTVSEADRHPAINWTTEVPADFGKTVTEAPVVFEGTAAVPAWATIESNAVSVNVSISDVKITGLERVGEAPDLNLFANDEKNASAEELQNYIDNSVVLKATYNDGTTRDGKASELGLGWTTNDGYNLKGNTYHYIVRGGDASVEQVLTVNSVNAELDPLSDVVRTARTEGYSTIEELGLPETADCQYPDGVTVSEADRHPAINWTTEVPADFGKTATEAPVVFEGTAAVPAWATITSNAVSVNVSIRDGALTITGLEKVGEAPDLNLFANDENNASAEELQSYIDHNIILKATYNNGTTKNGKASDLGLNWATNDDYNLKGNTYHYVVRGGDAMVEQVLTVNSVNAELDPLNDIMRTVSADGYPTIEALGLPKTVGCKYPAGVTVSEADRQPAINWTTEVPVDFGKTATETPVVFEGTAAVPAWATITSNAVSVNVSISDKVILIPEIKIADKVYDGTKDAVVAETPTLDPASLTAGPEVQLEGTAVAVFNAADAGNNIPVKVTGLTLTGADAGQYTLDLNQVTGNIIPATITLSDITLEDKTVTEDGNPQTLEIKGTLPEGVSVSYTYEKEGSGEAVNLPPSVPGTYTVTATFKTDANHVVEPETMSAKLVIKEKTAGVVVEEITTGLTEEQAAGMNAAILKNGEAVQVGDTVAAGDKLTYQFAPAAVREAYVPYAFTMNGETVVLTKLAEGKGYSAEYTIKEGDTALKADAKCVLLGNFSGDDKINIIDAQQIAQTAAAGGEIGDIQKAAGDVNFDGKINIIDAQKVAQYAADTSVVF</sequence>
<dbReference type="SUPFAM" id="SSF49313">
    <property type="entry name" value="Cadherin-like"/>
    <property type="match status" value="1"/>
</dbReference>
<dbReference type="Gene3D" id="1.10.1330.10">
    <property type="entry name" value="Dockerin domain"/>
    <property type="match status" value="1"/>
</dbReference>
<dbReference type="Gene3D" id="2.60.40.10">
    <property type="entry name" value="Immunoglobulins"/>
    <property type="match status" value="1"/>
</dbReference>
<name>A0A6N2YYV9_EUBLI</name>
<accession>A0A6N2YYV9</accession>
<dbReference type="PROSITE" id="PS51766">
    <property type="entry name" value="DOCKERIN"/>
    <property type="match status" value="1"/>
</dbReference>
<dbReference type="InterPro" id="IPR016134">
    <property type="entry name" value="Dockerin_dom"/>
</dbReference>
<protein>
    <submittedName>
        <fullName evidence="2">Ig domain protein</fullName>
    </submittedName>
</protein>
<organism evidence="2">
    <name type="scientific">Eubacterium limosum</name>
    <dbReference type="NCBI Taxonomy" id="1736"/>
    <lineage>
        <taxon>Bacteria</taxon>
        <taxon>Bacillati</taxon>
        <taxon>Bacillota</taxon>
        <taxon>Clostridia</taxon>
        <taxon>Eubacteriales</taxon>
        <taxon>Eubacteriaceae</taxon>
        <taxon>Eubacterium</taxon>
    </lineage>
</organism>
<dbReference type="GO" id="GO:0005509">
    <property type="term" value="F:calcium ion binding"/>
    <property type="evidence" value="ECO:0007669"/>
    <property type="project" value="InterPro"/>
</dbReference>
<dbReference type="InterPro" id="IPR041248">
    <property type="entry name" value="YDG"/>
</dbReference>
<dbReference type="InterPro" id="IPR013783">
    <property type="entry name" value="Ig-like_fold"/>
</dbReference>
<dbReference type="CDD" id="cd14253">
    <property type="entry name" value="Dockerin"/>
    <property type="match status" value="1"/>
</dbReference>
<dbReference type="GO" id="GO:0016020">
    <property type="term" value="C:membrane"/>
    <property type="evidence" value="ECO:0007669"/>
    <property type="project" value="InterPro"/>
</dbReference>
<gene>
    <name evidence="2" type="ORF">ELLFYP34_01728</name>
</gene>
<dbReference type="InterPro" id="IPR002105">
    <property type="entry name" value="Dockerin_1_rpt"/>
</dbReference>
<dbReference type="GO" id="GO:0004553">
    <property type="term" value="F:hydrolase activity, hydrolyzing O-glycosyl compounds"/>
    <property type="evidence" value="ECO:0007669"/>
    <property type="project" value="InterPro"/>
</dbReference>
<dbReference type="InterPro" id="IPR036439">
    <property type="entry name" value="Dockerin_dom_sf"/>
</dbReference>
<evidence type="ECO:0000259" key="1">
    <source>
        <dbReference type="PROSITE" id="PS51766"/>
    </source>
</evidence>
<dbReference type="GO" id="GO:0000272">
    <property type="term" value="P:polysaccharide catabolic process"/>
    <property type="evidence" value="ECO:0007669"/>
    <property type="project" value="InterPro"/>
</dbReference>